<dbReference type="GO" id="GO:0005886">
    <property type="term" value="C:plasma membrane"/>
    <property type="evidence" value="ECO:0007669"/>
    <property type="project" value="UniProtKB-SubCell"/>
</dbReference>
<dbReference type="RefSeq" id="WP_123200109.1">
    <property type="nucleotide sequence ID" value="NZ_RJMB01000003.1"/>
</dbReference>
<evidence type="ECO:0000256" key="7">
    <source>
        <dbReference type="ARBA" id="ARBA00023136"/>
    </source>
</evidence>
<evidence type="ECO:0000256" key="1">
    <source>
        <dbReference type="ARBA" id="ARBA00004651"/>
    </source>
</evidence>
<evidence type="ECO:0000256" key="5">
    <source>
        <dbReference type="ARBA" id="ARBA00022692"/>
    </source>
</evidence>
<evidence type="ECO:0000256" key="2">
    <source>
        <dbReference type="ARBA" id="ARBA00005658"/>
    </source>
</evidence>
<protein>
    <submittedName>
        <fullName evidence="10">BCCT family transporter</fullName>
    </submittedName>
</protein>
<evidence type="ECO:0000256" key="3">
    <source>
        <dbReference type="ARBA" id="ARBA00022448"/>
    </source>
</evidence>
<dbReference type="PANTHER" id="PTHR30047">
    <property type="entry name" value="HIGH-AFFINITY CHOLINE TRANSPORT PROTEIN-RELATED"/>
    <property type="match status" value="1"/>
</dbReference>
<dbReference type="OrthoDB" id="9775735at2"/>
<feature type="transmembrane region" description="Helical" evidence="9">
    <location>
        <begin position="55"/>
        <end position="74"/>
    </location>
</feature>
<comment type="similarity">
    <text evidence="2">Belongs to the BCCT transporter (TC 2.A.15) family.</text>
</comment>
<evidence type="ECO:0000256" key="6">
    <source>
        <dbReference type="ARBA" id="ARBA00022989"/>
    </source>
</evidence>
<feature type="transmembrane region" description="Helical" evidence="9">
    <location>
        <begin position="12"/>
        <end position="35"/>
    </location>
</feature>
<keyword evidence="7 9" id="KW-0472">Membrane</keyword>
<accession>A0A3N0EFI5</accession>
<dbReference type="PANTHER" id="PTHR30047:SF7">
    <property type="entry name" value="HIGH-AFFINITY CHOLINE TRANSPORT PROTEIN"/>
    <property type="match status" value="1"/>
</dbReference>
<feature type="transmembrane region" description="Helical" evidence="9">
    <location>
        <begin position="95"/>
        <end position="115"/>
    </location>
</feature>
<proteinExistence type="inferred from homology"/>
<evidence type="ECO:0000313" key="11">
    <source>
        <dbReference type="Proteomes" id="UP000269198"/>
    </source>
</evidence>
<dbReference type="AlphaFoldDB" id="A0A3N0EFI5"/>
<dbReference type="EMBL" id="RJMB01000003">
    <property type="protein sequence ID" value="RNL86584.1"/>
    <property type="molecule type" value="Genomic_DNA"/>
</dbReference>
<gene>
    <name evidence="10" type="ORF">EFW17_05165</name>
</gene>
<feature type="transmembrane region" description="Helical" evidence="9">
    <location>
        <begin position="273"/>
        <end position="293"/>
    </location>
</feature>
<dbReference type="GO" id="GO:0022857">
    <property type="term" value="F:transmembrane transporter activity"/>
    <property type="evidence" value="ECO:0007669"/>
    <property type="project" value="InterPro"/>
</dbReference>
<dbReference type="InterPro" id="IPR000060">
    <property type="entry name" value="BCCT_transptr"/>
</dbReference>
<organism evidence="10 11">
    <name type="scientific">Halostreptopolyspora alba</name>
    <dbReference type="NCBI Taxonomy" id="2487137"/>
    <lineage>
        <taxon>Bacteria</taxon>
        <taxon>Bacillati</taxon>
        <taxon>Actinomycetota</taxon>
        <taxon>Actinomycetes</taxon>
        <taxon>Streptosporangiales</taxon>
        <taxon>Nocardiopsidaceae</taxon>
        <taxon>Halostreptopolyspora</taxon>
    </lineage>
</organism>
<keyword evidence="3" id="KW-0813">Transport</keyword>
<feature type="transmembrane region" description="Helical" evidence="9">
    <location>
        <begin position="192"/>
        <end position="219"/>
    </location>
</feature>
<feature type="transmembrane region" description="Helical" evidence="9">
    <location>
        <begin position="361"/>
        <end position="385"/>
    </location>
</feature>
<evidence type="ECO:0000256" key="8">
    <source>
        <dbReference type="SAM" id="MobiDB-lite"/>
    </source>
</evidence>
<feature type="transmembrane region" description="Helical" evidence="9">
    <location>
        <begin position="489"/>
        <end position="513"/>
    </location>
</feature>
<sequence length="570" mass="60475">MAQPGQQRGGRVVRPGVFYPAASFIVGFVVLAMALPEAAFAWMTAAQNLIVGSLSWYYVAVVAGFVVFALWVVVGRSGEVKLGPDDAEPEFGLGSWFAMLFAAGMGIGLVFWGVAEPLHHFAGIPNRSSEVAQGGDAAATAEGALVQTLVHWGLHPWAIYAVVGLAVAYTVHRRGRPVSLRWVLEPLLGERWVRGALGDVIDVTAVIGTVFGVATSLGLGVSQIAAGVQALDLVGDPGLAAQVLLIGVITLMAMVSVVTGLRRGIRWLSRLNLGLAGVLLAFAAVTGPSLFLLREGVQLVGIYAQNLIQLSLNTTALSGEQGVEWQSWWTVFYWGWWISWAPFVGVFIARISRGRTVREFVAGVLLVPSAVTLLWFTVFGGSALWHQLRREGAEFRGGLIGADGSVSQAGSLYELLEGLPWGTVAVGAAVVLVVLFFVTSSDSGSLVADMLASGGRADPPMWSRVFWSLLEGAVAVALLTVGGETGLTALRYATVIIALPFSVVMIAMCVAMVRSLRAERRLQLRIQRGLQREELAARVWQNLAEEGVVDPDTGPEDAPGDGSGRHSPGS</sequence>
<name>A0A3N0EFI5_9ACTN</name>
<reference evidence="10 11" key="1">
    <citation type="submission" date="2018-11" db="EMBL/GenBank/DDBJ databases">
        <title>The genome draft of YIM 96095.</title>
        <authorList>
            <person name="Tang S.-K."/>
            <person name="Chunyu W.-X."/>
            <person name="Feng Y.-Z."/>
        </authorList>
    </citation>
    <scope>NUCLEOTIDE SEQUENCE [LARGE SCALE GENOMIC DNA]</scope>
    <source>
        <strain evidence="10 11">YIM 96095</strain>
    </source>
</reference>
<feature type="transmembrane region" description="Helical" evidence="9">
    <location>
        <begin position="419"/>
        <end position="440"/>
    </location>
</feature>
<feature type="compositionally biased region" description="Acidic residues" evidence="8">
    <location>
        <begin position="547"/>
        <end position="559"/>
    </location>
</feature>
<evidence type="ECO:0000256" key="9">
    <source>
        <dbReference type="SAM" id="Phobius"/>
    </source>
</evidence>
<feature type="transmembrane region" description="Helical" evidence="9">
    <location>
        <begin position="331"/>
        <end position="349"/>
    </location>
</feature>
<dbReference type="Proteomes" id="UP000269198">
    <property type="component" value="Unassembled WGS sequence"/>
</dbReference>
<feature type="transmembrane region" description="Helical" evidence="9">
    <location>
        <begin position="154"/>
        <end position="171"/>
    </location>
</feature>
<keyword evidence="5 9" id="KW-0812">Transmembrane</keyword>
<evidence type="ECO:0000313" key="10">
    <source>
        <dbReference type="EMBL" id="RNL86584.1"/>
    </source>
</evidence>
<feature type="region of interest" description="Disordered" evidence="8">
    <location>
        <begin position="546"/>
        <end position="570"/>
    </location>
</feature>
<comment type="caution">
    <text evidence="10">The sequence shown here is derived from an EMBL/GenBank/DDBJ whole genome shotgun (WGS) entry which is preliminary data.</text>
</comment>
<feature type="transmembrane region" description="Helical" evidence="9">
    <location>
        <begin position="461"/>
        <end position="483"/>
    </location>
</feature>
<keyword evidence="4" id="KW-1003">Cell membrane</keyword>
<comment type="subcellular location">
    <subcellularLocation>
        <location evidence="1">Cell membrane</location>
        <topology evidence="1">Multi-pass membrane protein</topology>
    </subcellularLocation>
</comment>
<evidence type="ECO:0000256" key="4">
    <source>
        <dbReference type="ARBA" id="ARBA00022475"/>
    </source>
</evidence>
<feature type="transmembrane region" description="Helical" evidence="9">
    <location>
        <begin position="239"/>
        <end position="261"/>
    </location>
</feature>
<dbReference type="NCBIfam" id="TIGR00842">
    <property type="entry name" value="bcct"/>
    <property type="match status" value="1"/>
</dbReference>
<keyword evidence="11" id="KW-1185">Reference proteome</keyword>
<dbReference type="Pfam" id="PF02028">
    <property type="entry name" value="BCCT"/>
    <property type="match status" value="1"/>
</dbReference>
<keyword evidence="6 9" id="KW-1133">Transmembrane helix</keyword>